<evidence type="ECO:0000313" key="5">
    <source>
        <dbReference type="Ensembl" id="ENSEBUP00000001303.1"/>
    </source>
</evidence>
<dbReference type="GO" id="GO:0031623">
    <property type="term" value="P:receptor internalization"/>
    <property type="evidence" value="ECO:0007669"/>
    <property type="project" value="TreeGrafter"/>
</dbReference>
<organism evidence="5 6">
    <name type="scientific">Eptatretus burgeri</name>
    <name type="common">Inshore hagfish</name>
    <dbReference type="NCBI Taxonomy" id="7764"/>
    <lineage>
        <taxon>Eukaryota</taxon>
        <taxon>Metazoa</taxon>
        <taxon>Chordata</taxon>
        <taxon>Craniata</taxon>
        <taxon>Vertebrata</taxon>
        <taxon>Cyclostomata</taxon>
        <taxon>Myxini</taxon>
        <taxon>Myxiniformes</taxon>
        <taxon>Myxinidae</taxon>
        <taxon>Eptatretinae</taxon>
        <taxon>Eptatretus</taxon>
    </lineage>
</organism>
<dbReference type="GO" id="GO:0005525">
    <property type="term" value="F:GTP binding"/>
    <property type="evidence" value="ECO:0007669"/>
    <property type="project" value="InterPro"/>
</dbReference>
<dbReference type="GO" id="GO:0008017">
    <property type="term" value="F:microtubule binding"/>
    <property type="evidence" value="ECO:0007669"/>
    <property type="project" value="TreeGrafter"/>
</dbReference>
<dbReference type="AlphaFoldDB" id="A0A8C4NA67"/>
<dbReference type="GO" id="GO:0005886">
    <property type="term" value="C:plasma membrane"/>
    <property type="evidence" value="ECO:0007669"/>
    <property type="project" value="TreeGrafter"/>
</dbReference>
<dbReference type="Pfam" id="PF02212">
    <property type="entry name" value="GED"/>
    <property type="match status" value="1"/>
</dbReference>
<evidence type="ECO:0000256" key="1">
    <source>
        <dbReference type="ARBA" id="ARBA00022741"/>
    </source>
</evidence>
<reference evidence="5" key="1">
    <citation type="submission" date="2025-05" db="UniProtKB">
        <authorList>
            <consortium name="Ensembl"/>
        </authorList>
    </citation>
    <scope>IDENTIFICATION</scope>
</reference>
<dbReference type="GO" id="GO:0005874">
    <property type="term" value="C:microtubule"/>
    <property type="evidence" value="ECO:0007669"/>
    <property type="project" value="TreeGrafter"/>
</dbReference>
<dbReference type="InterPro" id="IPR000375">
    <property type="entry name" value="Dynamin_stalk"/>
</dbReference>
<feature type="domain" description="Dynamin-type G" evidence="4">
    <location>
        <begin position="1"/>
        <end position="205"/>
    </location>
</feature>
<evidence type="ECO:0000256" key="2">
    <source>
        <dbReference type="ARBA" id="ARBA00023134"/>
    </source>
</evidence>
<dbReference type="SUPFAM" id="SSF52540">
    <property type="entry name" value="P-loop containing nucleoside triphosphate hydrolases"/>
    <property type="match status" value="1"/>
</dbReference>
<dbReference type="Gene3D" id="3.40.50.300">
    <property type="entry name" value="P-loop containing nucleotide triphosphate hydrolases"/>
    <property type="match status" value="1"/>
</dbReference>
<dbReference type="InterPro" id="IPR030381">
    <property type="entry name" value="G_DYNAMIN_dom"/>
</dbReference>
<dbReference type="GO" id="GO:0005737">
    <property type="term" value="C:cytoplasm"/>
    <property type="evidence" value="ECO:0007669"/>
    <property type="project" value="TreeGrafter"/>
</dbReference>
<dbReference type="InterPro" id="IPR003130">
    <property type="entry name" value="GED"/>
</dbReference>
<dbReference type="InterPro" id="IPR027417">
    <property type="entry name" value="P-loop_NTPase"/>
</dbReference>
<dbReference type="SMART" id="SM00302">
    <property type="entry name" value="GED"/>
    <property type="match status" value="1"/>
</dbReference>
<feature type="domain" description="GED" evidence="3">
    <location>
        <begin position="455"/>
        <end position="545"/>
    </location>
</feature>
<sequence>MSPSDVEDAVLEAQSDLAGGSKGISEELITLEVESSSAPDLTLIDLPGIARVAVEGQPHDIEKQIKELILSYINREETIILVAVPCNVDIATTEALSMAQQCDPQGERTLGVLTKPDLMDPGTEYSAIRILNNQSIILKKGYVMVKCRSQRDIEANMTLEDAIEVEQSFFEKHSIFKDIEDKSTTRVLANRLTNELVGQIKHLLPGLRHDIDTKLHDTRAELKKVKYSLPPESKRQFAFLNQLVMEYSTAVKGSAMGEYRCNFPESMKMYSKARNSFGKWLNLVRYREMQWNQNLQVTVRNFMTQNTGRELPGFISFHMFENLARKHITTLEEPALGILREVADMVQSVADNLADPSFGFLPELTRYIKVAVDELKQQKYEDANMFIQNIFKMESQIYTQDIIYKTCIEESVQEPQPALQNAQLTGIPTSSFLVLPSLPNIPSHEINAAQSNKDIKVMKTHVTAYVKIAHNRLCDLVPMIIRYYLLQEFSSQLHGVLSLVIQEKKLEELVQEDPKCAASRRALHGKARRLEDARRILHVVFANIPSV</sequence>
<dbReference type="GeneTree" id="ENSGT00940000164201"/>
<dbReference type="InterPro" id="IPR022812">
    <property type="entry name" value="Dynamin"/>
</dbReference>
<dbReference type="PANTHER" id="PTHR11566:SF231">
    <property type="entry name" value="INTERFERON-INDUCED GTP-BINDING PROTEIN MX"/>
    <property type="match status" value="1"/>
</dbReference>
<dbReference type="Ensembl" id="ENSEBUT00000001625.1">
    <property type="protein sequence ID" value="ENSEBUP00000001303.1"/>
    <property type="gene ID" value="ENSEBUG00000001173.1"/>
</dbReference>
<dbReference type="PROSITE" id="PS51388">
    <property type="entry name" value="GED"/>
    <property type="match status" value="1"/>
</dbReference>
<dbReference type="Ensembl" id="ENSEBUT00000001640.1">
    <property type="protein sequence ID" value="ENSEBUP00000001317.1"/>
    <property type="gene ID" value="ENSEBUG00000001173.1"/>
</dbReference>
<keyword evidence="6" id="KW-1185">Reference proteome</keyword>
<evidence type="ECO:0000259" key="4">
    <source>
        <dbReference type="PROSITE" id="PS51718"/>
    </source>
</evidence>
<dbReference type="Gene3D" id="1.20.120.1240">
    <property type="entry name" value="Dynamin, middle domain"/>
    <property type="match status" value="1"/>
</dbReference>
<dbReference type="Pfam" id="PF00350">
    <property type="entry name" value="Dynamin_N"/>
    <property type="match status" value="1"/>
</dbReference>
<dbReference type="OMA" id="DECTGWE"/>
<dbReference type="GO" id="GO:0016185">
    <property type="term" value="P:synaptic vesicle budding from presynaptic endocytic zone membrane"/>
    <property type="evidence" value="ECO:0007669"/>
    <property type="project" value="TreeGrafter"/>
</dbReference>
<dbReference type="GO" id="GO:0003924">
    <property type="term" value="F:GTPase activity"/>
    <property type="evidence" value="ECO:0007669"/>
    <property type="project" value="InterPro"/>
</dbReference>
<proteinExistence type="predicted"/>
<dbReference type="InterPro" id="IPR020850">
    <property type="entry name" value="GED_dom"/>
</dbReference>
<protein>
    <submittedName>
        <fullName evidence="5">Uncharacterized protein</fullName>
    </submittedName>
</protein>
<keyword evidence="2" id="KW-0342">GTP-binding</keyword>
<evidence type="ECO:0000259" key="3">
    <source>
        <dbReference type="PROSITE" id="PS51388"/>
    </source>
</evidence>
<dbReference type="Proteomes" id="UP000694388">
    <property type="component" value="Unplaced"/>
</dbReference>
<dbReference type="InterPro" id="IPR001401">
    <property type="entry name" value="Dynamin_GTPase"/>
</dbReference>
<dbReference type="GO" id="GO:0098793">
    <property type="term" value="C:presynapse"/>
    <property type="evidence" value="ECO:0007669"/>
    <property type="project" value="GOC"/>
</dbReference>
<dbReference type="SMART" id="SM00053">
    <property type="entry name" value="DYNc"/>
    <property type="match status" value="1"/>
</dbReference>
<dbReference type="PANTHER" id="PTHR11566">
    <property type="entry name" value="DYNAMIN"/>
    <property type="match status" value="1"/>
</dbReference>
<evidence type="ECO:0000313" key="6">
    <source>
        <dbReference type="Proteomes" id="UP000694388"/>
    </source>
</evidence>
<name>A0A8C4NA67_EPTBU</name>
<dbReference type="InterPro" id="IPR045063">
    <property type="entry name" value="Dynamin_N"/>
</dbReference>
<dbReference type="PRINTS" id="PR00195">
    <property type="entry name" value="DYNAMIN"/>
</dbReference>
<dbReference type="Pfam" id="PF01031">
    <property type="entry name" value="Dynamin_M"/>
    <property type="match status" value="1"/>
</dbReference>
<dbReference type="CDD" id="cd08771">
    <property type="entry name" value="DLP_1"/>
    <property type="match status" value="1"/>
</dbReference>
<dbReference type="PROSITE" id="PS51718">
    <property type="entry name" value="G_DYNAMIN_2"/>
    <property type="match status" value="1"/>
</dbReference>
<accession>A0A8C4NA67</accession>
<keyword evidence="1" id="KW-0547">Nucleotide-binding</keyword>